<dbReference type="SUPFAM" id="SSF48452">
    <property type="entry name" value="TPR-like"/>
    <property type="match status" value="1"/>
</dbReference>
<sequence>DVKAIKSAVVPRDSSQASSPAVQRYVDTRVETLSAEVRDLRDEQGQQKWDELNTALAERSFQRTISLARDLEQWLDEQGDKVSVNTKGQALLTLADVAVIRHSGFPYGNRTDTSDAWRLLKKAESAFAHSLTDEDAQRMLCVRAKLLYLDGKHEDASALLKDASAPRILALRIAFLLDQERWGDASDLAEQQDLPDKKWADDAIVASIRTDHHGRADRLLKWSTSQEPTVKKACVVAFVRTSFSKITGDGSSAFLMRMDAATRQQLLNLQEMLGEAFAAPLRDAPKSGVEAEALELVILIGHVLRDRDACQNAADRLAKWKPAYPELGRAVLRVDVAPIDGLADRYLEENPGAFTFQLLAAMLLIEVEHDASRAMSLLRPLLAQKEDDDQREEIGKSVVIAGQYCDEPLAKEALADLESAFGADHRFPAMLRAMILAKKSSFLDAEAELARVEDEKDYLWLQLSAGIAMQREHWSAAAEAYGKFGELVGRAHAFQNEAYAWHQADDDGKELAALEKAIKLAPDSNSTVRNLAAAYHRVDRYG</sequence>
<dbReference type="InterPro" id="IPR011990">
    <property type="entry name" value="TPR-like_helical_dom_sf"/>
</dbReference>
<organism evidence="2">
    <name type="scientific">marine sediment metagenome</name>
    <dbReference type="NCBI Taxonomy" id="412755"/>
    <lineage>
        <taxon>unclassified sequences</taxon>
        <taxon>metagenomes</taxon>
        <taxon>ecological metagenomes</taxon>
    </lineage>
</organism>
<feature type="region of interest" description="Disordered" evidence="1">
    <location>
        <begin position="1"/>
        <end position="23"/>
    </location>
</feature>
<dbReference type="EMBL" id="LAZR01035285">
    <property type="protein sequence ID" value="KKL27919.1"/>
    <property type="molecule type" value="Genomic_DNA"/>
</dbReference>
<feature type="non-terminal residue" evidence="2">
    <location>
        <position position="1"/>
    </location>
</feature>
<evidence type="ECO:0000313" key="2">
    <source>
        <dbReference type="EMBL" id="KKL27919.1"/>
    </source>
</evidence>
<gene>
    <name evidence="2" type="ORF">LCGC14_2380340</name>
</gene>
<proteinExistence type="predicted"/>
<name>A0A0F9C183_9ZZZZ</name>
<protein>
    <submittedName>
        <fullName evidence="2">Uncharacterized protein</fullName>
    </submittedName>
</protein>
<reference evidence="2" key="1">
    <citation type="journal article" date="2015" name="Nature">
        <title>Complex archaea that bridge the gap between prokaryotes and eukaryotes.</title>
        <authorList>
            <person name="Spang A."/>
            <person name="Saw J.H."/>
            <person name="Jorgensen S.L."/>
            <person name="Zaremba-Niedzwiedzka K."/>
            <person name="Martijn J."/>
            <person name="Lind A.E."/>
            <person name="van Eijk R."/>
            <person name="Schleper C."/>
            <person name="Guy L."/>
            <person name="Ettema T.J."/>
        </authorList>
    </citation>
    <scope>NUCLEOTIDE SEQUENCE</scope>
</reference>
<feature type="non-terminal residue" evidence="2">
    <location>
        <position position="542"/>
    </location>
</feature>
<evidence type="ECO:0000256" key="1">
    <source>
        <dbReference type="SAM" id="MobiDB-lite"/>
    </source>
</evidence>
<dbReference type="AlphaFoldDB" id="A0A0F9C183"/>
<comment type="caution">
    <text evidence="2">The sequence shown here is derived from an EMBL/GenBank/DDBJ whole genome shotgun (WGS) entry which is preliminary data.</text>
</comment>
<accession>A0A0F9C183</accession>